<proteinExistence type="inferred from homology"/>
<evidence type="ECO:0000313" key="3">
    <source>
        <dbReference type="EMBL" id="KAG0650554.1"/>
    </source>
</evidence>
<dbReference type="GO" id="GO:0047369">
    <property type="term" value="F:succinate-hydroxymethylglutarate CoA-transferase activity"/>
    <property type="evidence" value="ECO:0007669"/>
    <property type="project" value="TreeGrafter"/>
</dbReference>
<comment type="similarity">
    <text evidence="1">Belongs to the CoA-transferase III family.</text>
</comment>
<dbReference type="PANTHER" id="PTHR48207:SF3">
    <property type="entry name" value="SUCCINATE--HYDROXYMETHYLGLUTARATE COA-TRANSFERASE"/>
    <property type="match status" value="1"/>
</dbReference>
<sequence>MKRLSHLPLASLHRVFSTTSNLHSRVSGNGGALEGVKIIDLTRALAGPYCTQILADYGADVIKVEQPGKGDDSRHWKSAGEADKWKDRDGMSYYFASTNRNKRSITVDIKKEKGRQILMDLIKQSDILVDNFIPGKMEEFGLGFDTISKLHPSLIQASISGYGPSGPYSRRGGYDLIAGAEGGLLHITGETDGPPTKPGISIIDVCTGLYMHGAIIAALEARHRTGRGQKVDASLFETQVSMLMNLAASYLNMGQEAKRWGTGHPSIVPYEAFPTRDSYLIVGATNNRQFSALTDLLDDSALAKDERFTDNALRVKNRSELKRILSDHFRTKTTNAWLKKFTDSGITHAPINNIEGAMTHPQIEARNMIKSFQHDAAVNGEIKVVGIPVKFGDTPGSIRQKPPLLGEHTESILKELGESQAIISQLREEGVI</sequence>
<dbReference type="Gene3D" id="3.40.50.10540">
    <property type="entry name" value="Crotonobetainyl-coa:carnitine coa-transferase, domain 1"/>
    <property type="match status" value="1"/>
</dbReference>
<evidence type="ECO:0000256" key="1">
    <source>
        <dbReference type="ARBA" id="ARBA00008383"/>
    </source>
</evidence>
<reference evidence="3" key="1">
    <citation type="submission" date="2019-07" db="EMBL/GenBank/DDBJ databases">
        <title>Hyphodiscus hymeniophilus genome sequencing and assembly.</title>
        <authorList>
            <person name="Kramer G."/>
            <person name="Nodwell J."/>
        </authorList>
    </citation>
    <scope>NUCLEOTIDE SEQUENCE</scope>
    <source>
        <strain evidence="3">ATCC 34498</strain>
    </source>
</reference>
<dbReference type="OrthoDB" id="5863171at2759"/>
<dbReference type="InterPro" id="IPR023606">
    <property type="entry name" value="CoA-Trfase_III_dom_1_sf"/>
</dbReference>
<dbReference type="AlphaFoldDB" id="A0A9P6VN31"/>
<dbReference type="PANTHER" id="PTHR48207">
    <property type="entry name" value="SUCCINATE--HYDROXYMETHYLGLUTARATE COA-TRANSFERASE"/>
    <property type="match status" value="1"/>
</dbReference>
<organism evidence="3 4">
    <name type="scientific">Hyphodiscus hymeniophilus</name>
    <dbReference type="NCBI Taxonomy" id="353542"/>
    <lineage>
        <taxon>Eukaryota</taxon>
        <taxon>Fungi</taxon>
        <taxon>Dikarya</taxon>
        <taxon>Ascomycota</taxon>
        <taxon>Pezizomycotina</taxon>
        <taxon>Leotiomycetes</taxon>
        <taxon>Helotiales</taxon>
        <taxon>Hyphodiscaceae</taxon>
        <taxon>Hyphodiscus</taxon>
    </lineage>
</organism>
<dbReference type="Proteomes" id="UP000785200">
    <property type="component" value="Unassembled WGS sequence"/>
</dbReference>
<accession>A0A9P6VN31</accession>
<gene>
    <name evidence="3" type="ORF">D0Z07_3052</name>
</gene>
<dbReference type="GO" id="GO:0005739">
    <property type="term" value="C:mitochondrion"/>
    <property type="evidence" value="ECO:0007669"/>
    <property type="project" value="TreeGrafter"/>
</dbReference>
<keyword evidence="4" id="KW-1185">Reference proteome</keyword>
<dbReference type="InterPro" id="IPR044855">
    <property type="entry name" value="CoA-Trfase_III_dom3_sf"/>
</dbReference>
<dbReference type="InterPro" id="IPR003673">
    <property type="entry name" value="CoA-Trfase_fam_III"/>
</dbReference>
<comment type="caution">
    <text evidence="3">The sequence shown here is derived from an EMBL/GenBank/DDBJ whole genome shotgun (WGS) entry which is preliminary data.</text>
</comment>
<dbReference type="InterPro" id="IPR050483">
    <property type="entry name" value="CoA-transferase_III_domain"/>
</dbReference>
<evidence type="ECO:0000313" key="4">
    <source>
        <dbReference type="Proteomes" id="UP000785200"/>
    </source>
</evidence>
<dbReference type="EMBL" id="VNKQ01000006">
    <property type="protein sequence ID" value="KAG0650554.1"/>
    <property type="molecule type" value="Genomic_DNA"/>
</dbReference>
<keyword evidence="2" id="KW-0808">Transferase</keyword>
<evidence type="ECO:0000256" key="2">
    <source>
        <dbReference type="ARBA" id="ARBA00022679"/>
    </source>
</evidence>
<dbReference type="Gene3D" id="3.30.1540.10">
    <property type="entry name" value="formyl-coa transferase, domain 3"/>
    <property type="match status" value="1"/>
</dbReference>
<protein>
    <submittedName>
        <fullName evidence="3">Succinate-hydroxymethylglutarate -transferase</fullName>
    </submittedName>
</protein>
<dbReference type="SUPFAM" id="SSF89796">
    <property type="entry name" value="CoA-transferase family III (CaiB/BaiF)"/>
    <property type="match status" value="1"/>
</dbReference>
<name>A0A9P6VN31_9HELO</name>
<dbReference type="Pfam" id="PF02515">
    <property type="entry name" value="CoA_transf_3"/>
    <property type="match status" value="1"/>
</dbReference>